<sequence length="228" mass="23554">MFALSIVWTSSKMTAPLVLSSSVGRGATASWSSGDFPFGFLVFFVLSISGSSNGSSGFVTLSSVSKVVVVPSRLGVPAFSETSKSKGPAALPTSSGTGTKSNFSMIWTWSKITAPLILSSSVGRQATPSWSSRVFPFGFFVFFLLRNSGSSDGSTGFVTLSPVTKVKGPPSRLGVLALSETGESKGLAGLPTSSETGVMSDFSTIWTRSNMTAPLSLSSSVRRGATAS</sequence>
<evidence type="ECO:0000313" key="1">
    <source>
        <dbReference type="EMBL" id="MXU96754.1"/>
    </source>
</evidence>
<name>A0A6B0V4L7_IXORI</name>
<accession>A0A6B0V4L7</accession>
<reference evidence="1" key="1">
    <citation type="submission" date="2019-12" db="EMBL/GenBank/DDBJ databases">
        <title>An insight into the sialome of adult female Ixodes ricinus ticks feeding for 6 days.</title>
        <authorList>
            <person name="Perner J."/>
            <person name="Ribeiro J.M.C."/>
        </authorList>
    </citation>
    <scope>NUCLEOTIDE SEQUENCE</scope>
    <source>
        <strain evidence="1">Semi-engorged</strain>
        <tissue evidence="1">Salivary glands</tissue>
    </source>
</reference>
<protein>
    <submittedName>
        <fullName evidence="1">Putative secreted protein</fullName>
    </submittedName>
</protein>
<proteinExistence type="predicted"/>
<organism evidence="1">
    <name type="scientific">Ixodes ricinus</name>
    <name type="common">Common tick</name>
    <name type="synonym">Acarus ricinus</name>
    <dbReference type="NCBI Taxonomy" id="34613"/>
    <lineage>
        <taxon>Eukaryota</taxon>
        <taxon>Metazoa</taxon>
        <taxon>Ecdysozoa</taxon>
        <taxon>Arthropoda</taxon>
        <taxon>Chelicerata</taxon>
        <taxon>Arachnida</taxon>
        <taxon>Acari</taxon>
        <taxon>Parasitiformes</taxon>
        <taxon>Ixodida</taxon>
        <taxon>Ixodoidea</taxon>
        <taxon>Ixodidae</taxon>
        <taxon>Ixodinae</taxon>
        <taxon>Ixodes</taxon>
    </lineage>
</organism>
<dbReference type="AlphaFoldDB" id="A0A6B0V4L7"/>
<dbReference type="EMBL" id="GIFC01014671">
    <property type="protein sequence ID" value="MXU96754.1"/>
    <property type="molecule type" value="Transcribed_RNA"/>
</dbReference>